<accession>A0AAD7J8Z1</accession>
<dbReference type="AlphaFoldDB" id="A0AAD7J8Z1"/>
<dbReference type="Proteomes" id="UP001215598">
    <property type="component" value="Unassembled WGS sequence"/>
</dbReference>
<feature type="region of interest" description="Disordered" evidence="1">
    <location>
        <begin position="100"/>
        <end position="123"/>
    </location>
</feature>
<feature type="region of interest" description="Disordered" evidence="1">
    <location>
        <begin position="61"/>
        <end position="80"/>
    </location>
</feature>
<evidence type="ECO:0000256" key="1">
    <source>
        <dbReference type="SAM" id="MobiDB-lite"/>
    </source>
</evidence>
<reference evidence="2" key="1">
    <citation type="submission" date="2023-03" db="EMBL/GenBank/DDBJ databases">
        <title>Massive genome expansion in bonnet fungi (Mycena s.s.) driven by repeated elements and novel gene families across ecological guilds.</title>
        <authorList>
            <consortium name="Lawrence Berkeley National Laboratory"/>
            <person name="Harder C.B."/>
            <person name="Miyauchi S."/>
            <person name="Viragh M."/>
            <person name="Kuo A."/>
            <person name="Thoen E."/>
            <person name="Andreopoulos B."/>
            <person name="Lu D."/>
            <person name="Skrede I."/>
            <person name="Drula E."/>
            <person name="Henrissat B."/>
            <person name="Morin E."/>
            <person name="Kohler A."/>
            <person name="Barry K."/>
            <person name="LaButti K."/>
            <person name="Morin E."/>
            <person name="Salamov A."/>
            <person name="Lipzen A."/>
            <person name="Mereny Z."/>
            <person name="Hegedus B."/>
            <person name="Baldrian P."/>
            <person name="Stursova M."/>
            <person name="Weitz H."/>
            <person name="Taylor A."/>
            <person name="Grigoriev I.V."/>
            <person name="Nagy L.G."/>
            <person name="Martin F."/>
            <person name="Kauserud H."/>
        </authorList>
    </citation>
    <scope>NUCLEOTIDE SEQUENCE</scope>
    <source>
        <strain evidence="2">CBHHK182m</strain>
    </source>
</reference>
<evidence type="ECO:0000313" key="3">
    <source>
        <dbReference type="Proteomes" id="UP001215598"/>
    </source>
</evidence>
<keyword evidence="3" id="KW-1185">Reference proteome</keyword>
<dbReference type="EMBL" id="JARKIB010000038">
    <property type="protein sequence ID" value="KAJ7759877.1"/>
    <property type="molecule type" value="Genomic_DNA"/>
</dbReference>
<evidence type="ECO:0000313" key="2">
    <source>
        <dbReference type="EMBL" id="KAJ7759877.1"/>
    </source>
</evidence>
<sequence>MFEKVMFCPANNTSSFESSYIGTVKWTNLGYQYRTWSTGLEFLFDSGESAAPVPPLTPFAARGRQWGGSRGGSRGGKGASLWGRQNTCWGRHIHSEGAAGGVTGAPLGAAGGRQRGRQGASTGAARAAMVLGAAIFPRDKGVNVSHQGRQPLTRGVNGVKFLVVR</sequence>
<gene>
    <name evidence="2" type="ORF">B0H16DRAFT_1456596</name>
</gene>
<proteinExistence type="predicted"/>
<protein>
    <submittedName>
        <fullName evidence="2">Uncharacterized protein</fullName>
    </submittedName>
</protein>
<feature type="compositionally biased region" description="Gly residues" evidence="1">
    <location>
        <begin position="65"/>
        <end position="78"/>
    </location>
</feature>
<feature type="compositionally biased region" description="Gly residues" evidence="1">
    <location>
        <begin position="100"/>
        <end position="113"/>
    </location>
</feature>
<name>A0AAD7J8Z1_9AGAR</name>
<organism evidence="2 3">
    <name type="scientific">Mycena metata</name>
    <dbReference type="NCBI Taxonomy" id="1033252"/>
    <lineage>
        <taxon>Eukaryota</taxon>
        <taxon>Fungi</taxon>
        <taxon>Dikarya</taxon>
        <taxon>Basidiomycota</taxon>
        <taxon>Agaricomycotina</taxon>
        <taxon>Agaricomycetes</taxon>
        <taxon>Agaricomycetidae</taxon>
        <taxon>Agaricales</taxon>
        <taxon>Marasmiineae</taxon>
        <taxon>Mycenaceae</taxon>
        <taxon>Mycena</taxon>
    </lineage>
</organism>
<comment type="caution">
    <text evidence="2">The sequence shown here is derived from an EMBL/GenBank/DDBJ whole genome shotgun (WGS) entry which is preliminary data.</text>
</comment>